<comment type="similarity">
    <text evidence="1">Belongs to the DP1 family.</text>
</comment>
<comment type="caution">
    <text evidence="1">Lacks conserved residue(s) required for the propagation of feature annotation.</text>
</comment>
<proteinExistence type="inferred from homology"/>
<gene>
    <name evidence="3" type="ORF">CDAR_560881</name>
</gene>
<keyword evidence="1" id="KW-0812">Transmembrane</keyword>
<dbReference type="EMBL" id="BPLQ01005842">
    <property type="protein sequence ID" value="GIY17816.1"/>
    <property type="molecule type" value="Genomic_DNA"/>
</dbReference>
<keyword evidence="1" id="KW-0472">Membrane</keyword>
<dbReference type="InterPro" id="IPR004345">
    <property type="entry name" value="TB2_DP1_HVA22"/>
</dbReference>
<name>A0AAV4RBX8_9ARAC</name>
<organism evidence="3 4">
    <name type="scientific">Caerostris darwini</name>
    <dbReference type="NCBI Taxonomy" id="1538125"/>
    <lineage>
        <taxon>Eukaryota</taxon>
        <taxon>Metazoa</taxon>
        <taxon>Ecdysozoa</taxon>
        <taxon>Arthropoda</taxon>
        <taxon>Chelicerata</taxon>
        <taxon>Arachnida</taxon>
        <taxon>Araneae</taxon>
        <taxon>Araneomorphae</taxon>
        <taxon>Entelegynae</taxon>
        <taxon>Araneoidea</taxon>
        <taxon>Araneidae</taxon>
        <taxon>Caerostris</taxon>
    </lineage>
</organism>
<sequence>MIPRIMLKIIIIFYGIALPVYWSHKALKTNNAKETQRWLTYWIMFTLFMKLFDLTNVIIRIWLPFYNELILLTFIWLLCPQFNGSKFLYNSYLKPALSNYETEIDTSLEEVWKNFLNFSVKISSGAVKSIARIVIHFLKDGNIKDLREKILEKQPDEEQFDDFEKLNKFLKSSEDTEANINGINENGDGNMCMKPEKVEEVSFSLPKLKEKVCKKNKSYKKAMAKQMKTPDKVSKHRK</sequence>
<comment type="subcellular location">
    <subcellularLocation>
        <location evidence="1">Membrane</location>
        <topology evidence="1">Multi-pass membrane protein</topology>
    </subcellularLocation>
</comment>
<keyword evidence="1" id="KW-1133">Transmembrane helix</keyword>
<evidence type="ECO:0000256" key="2">
    <source>
        <dbReference type="SAM" id="MobiDB-lite"/>
    </source>
</evidence>
<keyword evidence="4" id="KW-1185">Reference proteome</keyword>
<dbReference type="PANTHER" id="PTHR12300">
    <property type="entry name" value="HVA22-LIKE PROTEINS"/>
    <property type="match status" value="1"/>
</dbReference>
<dbReference type="AlphaFoldDB" id="A0AAV4RBX8"/>
<feature type="transmembrane region" description="Helical" evidence="1">
    <location>
        <begin position="6"/>
        <end position="27"/>
    </location>
</feature>
<reference evidence="3 4" key="1">
    <citation type="submission" date="2021-06" db="EMBL/GenBank/DDBJ databases">
        <title>Caerostris darwini draft genome.</title>
        <authorList>
            <person name="Kono N."/>
            <person name="Arakawa K."/>
        </authorList>
    </citation>
    <scope>NUCLEOTIDE SEQUENCE [LARGE SCALE GENOMIC DNA]</scope>
</reference>
<evidence type="ECO:0000313" key="3">
    <source>
        <dbReference type="EMBL" id="GIY17816.1"/>
    </source>
</evidence>
<evidence type="ECO:0000256" key="1">
    <source>
        <dbReference type="RuleBase" id="RU362006"/>
    </source>
</evidence>
<feature type="region of interest" description="Disordered" evidence="2">
    <location>
        <begin position="219"/>
        <end position="238"/>
    </location>
</feature>
<accession>A0AAV4RBX8</accession>
<dbReference type="Proteomes" id="UP001054837">
    <property type="component" value="Unassembled WGS sequence"/>
</dbReference>
<feature type="compositionally biased region" description="Basic and acidic residues" evidence="2">
    <location>
        <begin position="228"/>
        <end position="238"/>
    </location>
</feature>
<dbReference type="PANTHER" id="PTHR12300:SF117">
    <property type="entry name" value="LP05237P-RELATED"/>
    <property type="match status" value="1"/>
</dbReference>
<dbReference type="Pfam" id="PF03134">
    <property type="entry name" value="TB2_DP1_HVA22"/>
    <property type="match status" value="1"/>
</dbReference>
<comment type="caution">
    <text evidence="3">The sequence shown here is derived from an EMBL/GenBank/DDBJ whole genome shotgun (WGS) entry which is preliminary data.</text>
</comment>
<dbReference type="GO" id="GO:0016020">
    <property type="term" value="C:membrane"/>
    <property type="evidence" value="ECO:0007669"/>
    <property type="project" value="UniProtKB-SubCell"/>
</dbReference>
<evidence type="ECO:0000313" key="4">
    <source>
        <dbReference type="Proteomes" id="UP001054837"/>
    </source>
</evidence>
<protein>
    <recommendedName>
        <fullName evidence="1">Receptor expression-enhancing protein</fullName>
    </recommendedName>
</protein>